<proteinExistence type="inferred from homology"/>
<evidence type="ECO:0000313" key="7">
    <source>
        <dbReference type="EMBL" id="EFH43482.1"/>
    </source>
</evidence>
<comment type="similarity">
    <text evidence="5">Belongs to the HSF family.</text>
</comment>
<sequence>MNSNKAAIRLPAFYVGVYEAVDDPSLDSVISWSTSNRSFIIWNPEEFHRRILSTSLQLLSPDYSTFFSQLNFYVSLLYLQD</sequence>
<evidence type="ECO:0000256" key="4">
    <source>
        <dbReference type="ARBA" id="ARBA00023242"/>
    </source>
</evidence>
<accession>D7M9N2</accession>
<dbReference type="eggNOG" id="KOG0627">
    <property type="taxonomic scope" value="Eukaryota"/>
</dbReference>
<keyword evidence="8" id="KW-1185">Reference proteome</keyword>
<evidence type="ECO:0000259" key="6">
    <source>
        <dbReference type="SMART" id="SM00415"/>
    </source>
</evidence>
<dbReference type="GO" id="GO:0000978">
    <property type="term" value="F:RNA polymerase II cis-regulatory region sequence-specific DNA binding"/>
    <property type="evidence" value="ECO:0007669"/>
    <property type="project" value="TreeGrafter"/>
</dbReference>
<dbReference type="PANTHER" id="PTHR10015:SF374">
    <property type="entry name" value="HSF-TYPE DNA-BINDING DOMAIN-CONTAINING PROTEIN"/>
    <property type="match status" value="1"/>
</dbReference>
<evidence type="ECO:0000256" key="5">
    <source>
        <dbReference type="RuleBase" id="RU004020"/>
    </source>
</evidence>
<feature type="domain" description="HSF-type DNA-binding" evidence="6">
    <location>
        <begin position="9"/>
        <end position="81"/>
    </location>
</feature>
<evidence type="ECO:0000313" key="8">
    <source>
        <dbReference type="Proteomes" id="UP000008694"/>
    </source>
</evidence>
<dbReference type="InterPro" id="IPR000232">
    <property type="entry name" value="HSF_DNA-bd"/>
</dbReference>
<dbReference type="HOGENOM" id="CLU_144565_5_0_1"/>
<dbReference type="Pfam" id="PF00447">
    <property type="entry name" value="HSF_DNA-bind"/>
    <property type="match status" value="1"/>
</dbReference>
<dbReference type="SMART" id="SM00415">
    <property type="entry name" value="HSF"/>
    <property type="match status" value="1"/>
</dbReference>
<evidence type="ECO:0000256" key="3">
    <source>
        <dbReference type="ARBA" id="ARBA00023125"/>
    </source>
</evidence>
<name>D7M9N2_ARALL</name>
<protein>
    <recommendedName>
        <fullName evidence="6">HSF-type DNA-binding domain-containing protein</fullName>
    </recommendedName>
</protein>
<dbReference type="Gene3D" id="1.10.10.10">
    <property type="entry name" value="Winged helix-like DNA-binding domain superfamily/Winged helix DNA-binding domain"/>
    <property type="match status" value="1"/>
</dbReference>
<dbReference type="AlphaFoldDB" id="D7M9N2"/>
<dbReference type="GO" id="GO:0003700">
    <property type="term" value="F:DNA-binding transcription factor activity"/>
    <property type="evidence" value="ECO:0007669"/>
    <property type="project" value="InterPro"/>
</dbReference>
<keyword evidence="2" id="KW-0346">Stress response</keyword>
<dbReference type="EMBL" id="GL348719">
    <property type="protein sequence ID" value="EFH43482.1"/>
    <property type="molecule type" value="Genomic_DNA"/>
</dbReference>
<keyword evidence="4" id="KW-0539">Nucleus</keyword>
<keyword evidence="3" id="KW-0238">DNA-binding</keyword>
<dbReference type="InterPro" id="IPR036388">
    <property type="entry name" value="WH-like_DNA-bd_sf"/>
</dbReference>
<dbReference type="Proteomes" id="UP000008694">
    <property type="component" value="Unassembled WGS sequence"/>
</dbReference>
<dbReference type="PANTHER" id="PTHR10015">
    <property type="entry name" value="HEAT SHOCK TRANSCRIPTION FACTOR"/>
    <property type="match status" value="1"/>
</dbReference>
<comment type="subcellular location">
    <subcellularLocation>
        <location evidence="1">Nucleus</location>
    </subcellularLocation>
</comment>
<dbReference type="SUPFAM" id="SSF46785">
    <property type="entry name" value="Winged helix' DNA-binding domain"/>
    <property type="match status" value="1"/>
</dbReference>
<dbReference type="InterPro" id="IPR036390">
    <property type="entry name" value="WH_DNA-bd_sf"/>
</dbReference>
<organism evidence="8">
    <name type="scientific">Arabidopsis lyrata subsp. lyrata</name>
    <name type="common">Lyre-leaved rock-cress</name>
    <dbReference type="NCBI Taxonomy" id="81972"/>
    <lineage>
        <taxon>Eukaryota</taxon>
        <taxon>Viridiplantae</taxon>
        <taxon>Streptophyta</taxon>
        <taxon>Embryophyta</taxon>
        <taxon>Tracheophyta</taxon>
        <taxon>Spermatophyta</taxon>
        <taxon>Magnoliopsida</taxon>
        <taxon>eudicotyledons</taxon>
        <taxon>Gunneridae</taxon>
        <taxon>Pentapetalae</taxon>
        <taxon>rosids</taxon>
        <taxon>malvids</taxon>
        <taxon>Brassicales</taxon>
        <taxon>Brassicaceae</taxon>
        <taxon>Camelineae</taxon>
        <taxon>Arabidopsis</taxon>
    </lineage>
</organism>
<dbReference type="GO" id="GO:0034605">
    <property type="term" value="P:cellular response to heat"/>
    <property type="evidence" value="ECO:0007669"/>
    <property type="project" value="TreeGrafter"/>
</dbReference>
<dbReference type="Gramene" id="scaffold_700890.1">
    <property type="protein sequence ID" value="scaffold_700890.1"/>
    <property type="gene ID" value="scaffold_700890.1"/>
</dbReference>
<evidence type="ECO:0000256" key="1">
    <source>
        <dbReference type="ARBA" id="ARBA00004123"/>
    </source>
</evidence>
<evidence type="ECO:0000256" key="2">
    <source>
        <dbReference type="ARBA" id="ARBA00023016"/>
    </source>
</evidence>
<gene>
    <name evidence="7" type="ORF">ARALYDRAFT_913148</name>
</gene>
<reference evidence="8" key="1">
    <citation type="journal article" date="2011" name="Nat. Genet.">
        <title>The Arabidopsis lyrata genome sequence and the basis of rapid genome size change.</title>
        <authorList>
            <person name="Hu T.T."/>
            <person name="Pattyn P."/>
            <person name="Bakker E.G."/>
            <person name="Cao J."/>
            <person name="Cheng J.-F."/>
            <person name="Clark R.M."/>
            <person name="Fahlgren N."/>
            <person name="Fawcett J.A."/>
            <person name="Grimwood J."/>
            <person name="Gundlach H."/>
            <person name="Haberer G."/>
            <person name="Hollister J.D."/>
            <person name="Ossowski S."/>
            <person name="Ottilar R.P."/>
            <person name="Salamov A.A."/>
            <person name="Schneeberger K."/>
            <person name="Spannagl M."/>
            <person name="Wang X."/>
            <person name="Yang L."/>
            <person name="Nasrallah M.E."/>
            <person name="Bergelson J."/>
            <person name="Carrington J.C."/>
            <person name="Gaut B.S."/>
            <person name="Schmutz J."/>
            <person name="Mayer K.F.X."/>
            <person name="Van de Peer Y."/>
            <person name="Grigoriev I.V."/>
            <person name="Nordborg M."/>
            <person name="Weigel D."/>
            <person name="Guo Y.-L."/>
        </authorList>
    </citation>
    <scope>NUCLEOTIDE SEQUENCE [LARGE SCALE GENOMIC DNA]</scope>
    <source>
        <strain evidence="8">cv. MN47</strain>
    </source>
</reference>
<dbReference type="GO" id="GO:0005634">
    <property type="term" value="C:nucleus"/>
    <property type="evidence" value="ECO:0007669"/>
    <property type="project" value="UniProtKB-SubCell"/>
</dbReference>
<dbReference type="GO" id="GO:0006357">
    <property type="term" value="P:regulation of transcription by RNA polymerase II"/>
    <property type="evidence" value="ECO:0007669"/>
    <property type="project" value="TreeGrafter"/>
</dbReference>